<dbReference type="GO" id="GO:0005634">
    <property type="term" value="C:nucleus"/>
    <property type="evidence" value="ECO:0007669"/>
    <property type="project" value="UniProtKB-SubCell"/>
</dbReference>
<dbReference type="InterPro" id="IPR023333">
    <property type="entry name" value="Proteasome_suB-type"/>
</dbReference>
<accession>A0A821VEP1</accession>
<evidence type="ECO:0000256" key="1">
    <source>
        <dbReference type="ARBA" id="ARBA00001198"/>
    </source>
</evidence>
<comment type="caution">
    <text evidence="10">The sequence shown here is derived from an EMBL/GenBank/DDBJ whole genome shotgun (WGS) entry which is preliminary data.</text>
</comment>
<evidence type="ECO:0000313" key="11">
    <source>
        <dbReference type="EMBL" id="CAF4914102.1"/>
    </source>
</evidence>
<dbReference type="PRINTS" id="PR00141">
    <property type="entry name" value="PROTEASOME"/>
</dbReference>
<feature type="non-terminal residue" evidence="10">
    <location>
        <position position="63"/>
    </location>
</feature>
<dbReference type="AlphaFoldDB" id="A0A821VEP1"/>
<dbReference type="InterPro" id="IPR029055">
    <property type="entry name" value="Ntn_hydrolases_N"/>
</dbReference>
<keyword evidence="4" id="KW-0963">Cytoplasm</keyword>
<evidence type="ECO:0000256" key="3">
    <source>
        <dbReference type="ARBA" id="ARBA00012039"/>
    </source>
</evidence>
<dbReference type="Gene3D" id="3.60.20.10">
    <property type="entry name" value="Glutamine Phosphoribosylpyrophosphate, subunit 1, domain 1"/>
    <property type="match status" value="1"/>
</dbReference>
<dbReference type="Proteomes" id="UP000663873">
    <property type="component" value="Unassembled WGS sequence"/>
</dbReference>
<comment type="subcellular location">
    <subcellularLocation>
        <location evidence="2">Nucleus</location>
    </subcellularLocation>
</comment>
<evidence type="ECO:0000256" key="6">
    <source>
        <dbReference type="ARBA" id="ARBA00022698"/>
    </source>
</evidence>
<dbReference type="GO" id="GO:0005737">
    <property type="term" value="C:cytoplasm"/>
    <property type="evidence" value="ECO:0007669"/>
    <property type="project" value="TreeGrafter"/>
</dbReference>
<evidence type="ECO:0000256" key="4">
    <source>
        <dbReference type="ARBA" id="ARBA00022490"/>
    </source>
</evidence>
<evidence type="ECO:0000256" key="5">
    <source>
        <dbReference type="ARBA" id="ARBA00022670"/>
    </source>
</evidence>
<dbReference type="SUPFAM" id="SSF56235">
    <property type="entry name" value="N-terminal nucleophile aminohydrolases (Ntn hydrolases)"/>
    <property type="match status" value="1"/>
</dbReference>
<dbReference type="InterPro" id="IPR000243">
    <property type="entry name" value="Pept_T1A_subB"/>
</dbReference>
<dbReference type="GO" id="GO:0051603">
    <property type="term" value="P:proteolysis involved in protein catabolic process"/>
    <property type="evidence" value="ECO:0007669"/>
    <property type="project" value="InterPro"/>
</dbReference>
<dbReference type="Pfam" id="PF00227">
    <property type="entry name" value="Proteasome"/>
    <property type="match status" value="1"/>
</dbReference>
<evidence type="ECO:0000256" key="8">
    <source>
        <dbReference type="ARBA" id="ARBA00022942"/>
    </source>
</evidence>
<dbReference type="InterPro" id="IPR001353">
    <property type="entry name" value="Proteasome_sua/b"/>
</dbReference>
<name>A0A821VEP1_9BILA</name>
<evidence type="ECO:0000313" key="12">
    <source>
        <dbReference type="Proteomes" id="UP000663873"/>
    </source>
</evidence>
<reference evidence="10" key="1">
    <citation type="submission" date="2021-02" db="EMBL/GenBank/DDBJ databases">
        <authorList>
            <person name="Nowell W R."/>
        </authorList>
    </citation>
    <scope>NUCLEOTIDE SEQUENCE</scope>
</reference>
<dbReference type="PANTHER" id="PTHR32194:SF3">
    <property type="entry name" value="PROTEASOME SUBUNIT BETA"/>
    <property type="match status" value="1"/>
</dbReference>
<evidence type="ECO:0000256" key="2">
    <source>
        <dbReference type="ARBA" id="ARBA00004123"/>
    </source>
</evidence>
<dbReference type="EMBL" id="CAJOBP010078531">
    <property type="protein sequence ID" value="CAF4906786.1"/>
    <property type="molecule type" value="Genomic_DNA"/>
</dbReference>
<sequence length="63" mass="6764">VSDDGERISDNIFSVGSGSIYAYSILDATYKYEMSTADAIDLARRAIVHAAHRDAASGNIVRS</sequence>
<organism evidence="10 12">
    <name type="scientific">Rotaria socialis</name>
    <dbReference type="NCBI Taxonomy" id="392032"/>
    <lineage>
        <taxon>Eukaryota</taxon>
        <taxon>Metazoa</taxon>
        <taxon>Spiralia</taxon>
        <taxon>Gnathifera</taxon>
        <taxon>Rotifera</taxon>
        <taxon>Eurotatoria</taxon>
        <taxon>Bdelloidea</taxon>
        <taxon>Philodinida</taxon>
        <taxon>Philodinidae</taxon>
        <taxon>Rotaria</taxon>
    </lineage>
</organism>
<protein>
    <recommendedName>
        <fullName evidence="3">proteasome endopeptidase complex</fullName>
        <ecNumber evidence="3">3.4.25.1</ecNumber>
    </recommendedName>
</protein>
<evidence type="ECO:0000313" key="10">
    <source>
        <dbReference type="EMBL" id="CAF4906786.1"/>
    </source>
</evidence>
<proteinExistence type="predicted"/>
<feature type="non-terminal residue" evidence="10">
    <location>
        <position position="1"/>
    </location>
</feature>
<keyword evidence="8" id="KW-0647">Proteasome</keyword>
<keyword evidence="12" id="KW-1185">Reference proteome</keyword>
<evidence type="ECO:0000256" key="7">
    <source>
        <dbReference type="ARBA" id="ARBA00022801"/>
    </source>
</evidence>
<keyword evidence="7" id="KW-0378">Hydrolase</keyword>
<dbReference type="GO" id="GO:0005839">
    <property type="term" value="C:proteasome core complex"/>
    <property type="evidence" value="ECO:0007669"/>
    <property type="project" value="InterPro"/>
</dbReference>
<keyword evidence="5" id="KW-0645">Protease</keyword>
<evidence type="ECO:0000256" key="9">
    <source>
        <dbReference type="ARBA" id="ARBA00023145"/>
    </source>
</evidence>
<keyword evidence="9" id="KW-0865">Zymogen</keyword>
<dbReference type="GO" id="GO:0004298">
    <property type="term" value="F:threonine-type endopeptidase activity"/>
    <property type="evidence" value="ECO:0007669"/>
    <property type="project" value="UniProtKB-KW"/>
</dbReference>
<gene>
    <name evidence="10" type="ORF">UJA718_LOCUS45785</name>
    <name evidence="11" type="ORF">UJA718_LOCUS46106</name>
</gene>
<dbReference type="EC" id="3.4.25.1" evidence="3"/>
<dbReference type="EMBL" id="CAJOBP010080777">
    <property type="protein sequence ID" value="CAF4914102.1"/>
    <property type="molecule type" value="Genomic_DNA"/>
</dbReference>
<keyword evidence="6" id="KW-0888">Threonine protease</keyword>
<comment type="catalytic activity">
    <reaction evidence="1">
        <text>Cleavage of peptide bonds with very broad specificity.</text>
        <dbReference type="EC" id="3.4.25.1"/>
    </reaction>
</comment>
<dbReference type="PANTHER" id="PTHR32194">
    <property type="entry name" value="METALLOPROTEASE TLDD"/>
    <property type="match status" value="1"/>
</dbReference>